<proteinExistence type="predicted"/>
<evidence type="ECO:0000313" key="2">
    <source>
        <dbReference type="Proteomes" id="UP000826793"/>
    </source>
</evidence>
<dbReference type="EMBL" id="DWXG01000061">
    <property type="protein sequence ID" value="HJB98478.1"/>
    <property type="molecule type" value="Genomic_DNA"/>
</dbReference>
<reference evidence="1" key="1">
    <citation type="journal article" date="2021" name="PeerJ">
        <title>Extensive microbial diversity within the chicken gut microbiome revealed by metagenomics and culture.</title>
        <authorList>
            <person name="Gilroy R."/>
            <person name="Ravi A."/>
            <person name="Getino M."/>
            <person name="Pursley I."/>
            <person name="Horton D.L."/>
            <person name="Alikhan N.F."/>
            <person name="Baker D."/>
            <person name="Gharbi K."/>
            <person name="Hall N."/>
            <person name="Watson M."/>
            <person name="Adriaenssens E.M."/>
            <person name="Foster-Nyarko E."/>
            <person name="Jarju S."/>
            <person name="Secka A."/>
            <person name="Antonio M."/>
            <person name="Oren A."/>
            <person name="Chaudhuri R.R."/>
            <person name="La Ragione R."/>
            <person name="Hildebrand F."/>
            <person name="Pallen M.J."/>
        </authorList>
    </citation>
    <scope>NUCLEOTIDE SEQUENCE</scope>
    <source>
        <strain evidence="1">CHK185-1770</strain>
    </source>
</reference>
<protein>
    <submittedName>
        <fullName evidence="1">YmfQ family protein</fullName>
    </submittedName>
</protein>
<comment type="caution">
    <text evidence="1">The sequence shown here is derived from an EMBL/GenBank/DDBJ whole genome shotgun (WGS) entry which is preliminary data.</text>
</comment>
<name>A0A9D2SGB5_9FIRM</name>
<accession>A0A9D2SGB5</accession>
<dbReference type="Proteomes" id="UP000826793">
    <property type="component" value="Unassembled WGS sequence"/>
</dbReference>
<evidence type="ECO:0000313" key="1">
    <source>
        <dbReference type="EMBL" id="HJB98478.1"/>
    </source>
</evidence>
<dbReference type="AlphaFoldDB" id="A0A9D2SGB5"/>
<sequence length="191" mass="21524">MKTQLHMKQVLEATGLYALPGDSPTDWELDAFGAGFAQLEERRERLLQDLFPQTAGEERLSQWEALFRSQPAQASLEDRRAMIQARWAAREEDFTPQGVQALLVGAGVQGLVLEEEGSLTVVLGKLLGVSKEEAARELDQLLPAHLAWTWEESVTWVALDAYTRPFGTWKEEGLTWAQWDAIDRSALEQEE</sequence>
<reference evidence="1" key="2">
    <citation type="submission" date="2021-04" db="EMBL/GenBank/DDBJ databases">
        <authorList>
            <person name="Gilroy R."/>
        </authorList>
    </citation>
    <scope>NUCLEOTIDE SEQUENCE</scope>
    <source>
        <strain evidence="1">CHK185-1770</strain>
    </source>
</reference>
<organism evidence="1 2">
    <name type="scientific">Candidatus Acutalibacter pullicola</name>
    <dbReference type="NCBI Taxonomy" id="2838417"/>
    <lineage>
        <taxon>Bacteria</taxon>
        <taxon>Bacillati</taxon>
        <taxon>Bacillota</taxon>
        <taxon>Clostridia</taxon>
        <taxon>Eubacteriales</taxon>
        <taxon>Acutalibacteraceae</taxon>
        <taxon>Acutalibacter</taxon>
    </lineage>
</organism>
<gene>
    <name evidence="1" type="ORF">H9710_07855</name>
</gene>